<reference evidence="2" key="1">
    <citation type="submission" date="2016-10" db="EMBL/GenBank/DDBJ databases">
        <authorList>
            <person name="Varghese N."/>
            <person name="Submissions S."/>
        </authorList>
    </citation>
    <scope>NUCLEOTIDE SEQUENCE [LARGE SCALE GENOMIC DNA]</scope>
    <source>
        <strain evidence="2">DSM 15310</strain>
    </source>
</reference>
<dbReference type="Proteomes" id="UP000198697">
    <property type="component" value="Unassembled WGS sequence"/>
</dbReference>
<dbReference type="STRING" id="82805.SAMN04487998_1384"/>
<dbReference type="EMBL" id="FOHS01000002">
    <property type="protein sequence ID" value="SET31265.1"/>
    <property type="molecule type" value="Genomic_DNA"/>
</dbReference>
<gene>
    <name evidence="1" type="ORF">SAMN04487998_1384</name>
</gene>
<organism evidence="1 2">
    <name type="scientific">Hymenobacter actinosclerus</name>
    <dbReference type="NCBI Taxonomy" id="82805"/>
    <lineage>
        <taxon>Bacteria</taxon>
        <taxon>Pseudomonadati</taxon>
        <taxon>Bacteroidota</taxon>
        <taxon>Cytophagia</taxon>
        <taxon>Cytophagales</taxon>
        <taxon>Hymenobacteraceae</taxon>
        <taxon>Hymenobacter</taxon>
    </lineage>
</organism>
<sequence>MNHKGIFASQQSGYGMKNQFELQLLTIGWIENLEEELDLCAHGKVLARIGTSIVSDANAPTWTVSAAALYLLRTLTLNHTPAAPVCDQLLPCCGFSMWPDPSPEAAATADVLIWGCPNGIDWAVEHFTAGVQLTTPAGEQVIVSHQTYQQAVLQFADEVEAFYQRSQPKARPADAEDAAGYEAFWREWHRRYRQFSS</sequence>
<accession>A0A1I0DG45</accession>
<proteinExistence type="predicted"/>
<evidence type="ECO:0000313" key="2">
    <source>
        <dbReference type="Proteomes" id="UP000198697"/>
    </source>
</evidence>
<protein>
    <submittedName>
        <fullName evidence="1">Uncharacterized protein</fullName>
    </submittedName>
</protein>
<evidence type="ECO:0000313" key="1">
    <source>
        <dbReference type="EMBL" id="SET31265.1"/>
    </source>
</evidence>
<keyword evidence="2" id="KW-1185">Reference proteome</keyword>
<dbReference type="AlphaFoldDB" id="A0A1I0DG45"/>
<name>A0A1I0DG45_9BACT</name>